<dbReference type="SMART" id="SM00829">
    <property type="entry name" value="PKS_ER"/>
    <property type="match status" value="1"/>
</dbReference>
<dbReference type="GO" id="GO:0008270">
    <property type="term" value="F:zinc ion binding"/>
    <property type="evidence" value="ECO:0007669"/>
    <property type="project" value="InterPro"/>
</dbReference>
<keyword evidence="4 7" id="KW-0862">Zinc</keyword>
<evidence type="ECO:0000256" key="1">
    <source>
        <dbReference type="ARBA" id="ARBA00001947"/>
    </source>
</evidence>
<comment type="similarity">
    <text evidence="2 7">Belongs to the zinc-containing alcohol dehydrogenase family.</text>
</comment>
<name>A0A3N0CHU6_9ACTN</name>
<dbReference type="InterPro" id="IPR002328">
    <property type="entry name" value="ADH_Zn_CS"/>
</dbReference>
<comment type="cofactor">
    <cofactor evidence="1 7">
        <name>Zn(2+)</name>
        <dbReference type="ChEBI" id="CHEBI:29105"/>
    </cofactor>
</comment>
<dbReference type="GO" id="GO:0051903">
    <property type="term" value="F:S-(hydroxymethyl)glutathione dehydrogenase [NAD(P)+] activity"/>
    <property type="evidence" value="ECO:0007669"/>
    <property type="project" value="TreeGrafter"/>
</dbReference>
<evidence type="ECO:0000256" key="6">
    <source>
        <dbReference type="ARBA" id="ARBA00023027"/>
    </source>
</evidence>
<comment type="caution">
    <text evidence="9">The sequence shown here is derived from an EMBL/GenBank/DDBJ whole genome shotgun (WGS) entry which is preliminary data.</text>
</comment>
<evidence type="ECO:0000256" key="7">
    <source>
        <dbReference type="RuleBase" id="RU361277"/>
    </source>
</evidence>
<keyword evidence="5" id="KW-0560">Oxidoreductase</keyword>
<dbReference type="PANTHER" id="PTHR43880:SF12">
    <property type="entry name" value="ALCOHOL DEHYDROGENASE CLASS-3"/>
    <property type="match status" value="1"/>
</dbReference>
<sequence>MKTLTTAAVLRSPEAGFALEQIQLADLGPTEVLVRIAGVGFCHTDMMARSAMSWLLPGILGHEGSGIVQEVGAGVDSVKPGDAVVLSFASCGACGQCERGRPSYCAQFFELNLTGRAPDGGTSASDRQGHELLNRWFGQSSFAEHSIVDQRNVVAVAADLPLHLLAPLGCGIQTGAGTVLRALKLQPGQSIVVFGAGAVGLAAVMAAKMAGAKDIVAVDLHKSRLTIAKELGATRTIVGTDADLVAKITDGGIGLDFAFDTTGVTSVMEQAIAAVGPGGEIALVAASEAALSFHPTLLTGKRLSYVMVGDADPQEFIPYLIGQWVAGEFPFDRLITTYAFEDISKAEADSHSGSVIKPVLVLGQG</sequence>
<keyword evidence="6" id="KW-0520">NAD</keyword>
<dbReference type="PROSITE" id="PS00059">
    <property type="entry name" value="ADH_ZINC"/>
    <property type="match status" value="1"/>
</dbReference>
<dbReference type="Pfam" id="PF08240">
    <property type="entry name" value="ADH_N"/>
    <property type="match status" value="1"/>
</dbReference>
<evidence type="ECO:0000256" key="3">
    <source>
        <dbReference type="ARBA" id="ARBA00022723"/>
    </source>
</evidence>
<evidence type="ECO:0000259" key="8">
    <source>
        <dbReference type="SMART" id="SM00829"/>
    </source>
</evidence>
<protein>
    <submittedName>
        <fullName evidence="9">NAD(P)-dependent alcohol dehydrogenase</fullName>
    </submittedName>
</protein>
<evidence type="ECO:0000313" key="10">
    <source>
        <dbReference type="Proteomes" id="UP000267128"/>
    </source>
</evidence>
<dbReference type="CDD" id="cd08278">
    <property type="entry name" value="benzyl_alcohol_DH"/>
    <property type="match status" value="1"/>
</dbReference>
<dbReference type="InterPro" id="IPR013154">
    <property type="entry name" value="ADH-like_N"/>
</dbReference>
<dbReference type="InterPro" id="IPR011032">
    <property type="entry name" value="GroES-like_sf"/>
</dbReference>
<dbReference type="GO" id="GO:0046294">
    <property type="term" value="P:formaldehyde catabolic process"/>
    <property type="evidence" value="ECO:0007669"/>
    <property type="project" value="TreeGrafter"/>
</dbReference>
<accession>A0A3N0CHU6</accession>
<dbReference type="Proteomes" id="UP000267128">
    <property type="component" value="Unassembled WGS sequence"/>
</dbReference>
<dbReference type="Pfam" id="PF00107">
    <property type="entry name" value="ADH_zinc_N"/>
    <property type="match status" value="1"/>
</dbReference>
<keyword evidence="3 7" id="KW-0479">Metal-binding</keyword>
<dbReference type="InterPro" id="IPR013149">
    <property type="entry name" value="ADH-like_C"/>
</dbReference>
<keyword evidence="10" id="KW-1185">Reference proteome</keyword>
<dbReference type="Gene3D" id="3.40.50.720">
    <property type="entry name" value="NAD(P)-binding Rossmann-like Domain"/>
    <property type="match status" value="1"/>
</dbReference>
<dbReference type="RefSeq" id="WP_123228153.1">
    <property type="nucleotide sequence ID" value="NZ_RJSE01000007.1"/>
</dbReference>
<dbReference type="GO" id="GO:0005829">
    <property type="term" value="C:cytosol"/>
    <property type="evidence" value="ECO:0007669"/>
    <property type="project" value="TreeGrafter"/>
</dbReference>
<evidence type="ECO:0000313" key="9">
    <source>
        <dbReference type="EMBL" id="RNL62861.1"/>
    </source>
</evidence>
<reference evidence="9 10" key="1">
    <citation type="submission" date="2018-11" db="EMBL/GenBank/DDBJ databases">
        <authorList>
            <person name="Li F."/>
        </authorList>
    </citation>
    <scope>NUCLEOTIDE SEQUENCE [LARGE SCALE GENOMIC DNA]</scope>
    <source>
        <strain evidence="9 10">Gsoil 097</strain>
    </source>
</reference>
<dbReference type="InterPro" id="IPR036291">
    <property type="entry name" value="NAD(P)-bd_dom_sf"/>
</dbReference>
<organism evidence="9 10">
    <name type="scientific">Nocardioides marmoriginsengisoli</name>
    <dbReference type="NCBI Taxonomy" id="661483"/>
    <lineage>
        <taxon>Bacteria</taxon>
        <taxon>Bacillati</taxon>
        <taxon>Actinomycetota</taxon>
        <taxon>Actinomycetes</taxon>
        <taxon>Propionibacteriales</taxon>
        <taxon>Nocardioidaceae</taxon>
        <taxon>Nocardioides</taxon>
    </lineage>
</organism>
<dbReference type="Gene3D" id="3.90.180.10">
    <property type="entry name" value="Medium-chain alcohol dehydrogenases, catalytic domain"/>
    <property type="match status" value="1"/>
</dbReference>
<feature type="domain" description="Enoyl reductase (ER)" evidence="8">
    <location>
        <begin position="8"/>
        <end position="360"/>
    </location>
</feature>
<evidence type="ECO:0000256" key="4">
    <source>
        <dbReference type="ARBA" id="ARBA00022833"/>
    </source>
</evidence>
<dbReference type="SUPFAM" id="SSF50129">
    <property type="entry name" value="GroES-like"/>
    <property type="match status" value="1"/>
</dbReference>
<dbReference type="AlphaFoldDB" id="A0A3N0CHU6"/>
<dbReference type="InterPro" id="IPR020843">
    <property type="entry name" value="ER"/>
</dbReference>
<evidence type="ECO:0000256" key="5">
    <source>
        <dbReference type="ARBA" id="ARBA00023002"/>
    </source>
</evidence>
<evidence type="ECO:0000256" key="2">
    <source>
        <dbReference type="ARBA" id="ARBA00008072"/>
    </source>
</evidence>
<gene>
    <name evidence="9" type="ORF">EFK50_14100</name>
</gene>
<dbReference type="OrthoDB" id="334894at2"/>
<dbReference type="EMBL" id="RJSE01000007">
    <property type="protein sequence ID" value="RNL62861.1"/>
    <property type="molecule type" value="Genomic_DNA"/>
</dbReference>
<dbReference type="SUPFAM" id="SSF51735">
    <property type="entry name" value="NAD(P)-binding Rossmann-fold domains"/>
    <property type="match status" value="1"/>
</dbReference>
<dbReference type="FunFam" id="3.40.50.720:FF:000003">
    <property type="entry name" value="S-(hydroxymethyl)glutathione dehydrogenase"/>
    <property type="match status" value="1"/>
</dbReference>
<proteinExistence type="inferred from homology"/>
<dbReference type="PANTHER" id="PTHR43880">
    <property type="entry name" value="ALCOHOL DEHYDROGENASE"/>
    <property type="match status" value="1"/>
</dbReference>